<sequence>MKLLLKRKFKGETYTVGDLFIDGEFFCNTIEDKVRILPLLCPDTPQGIACRCKEKVYAETAIPYGTYKVTMQMSPKFKRVLPYLHDVPHFLGILIHSGTTDADSAGCIIVGNNTIKGKVTESRSTSDRLNEILSKEKNITIEIA</sequence>
<dbReference type="EMBL" id="HG934468">
    <property type="protein sequence ID" value="CDN31938.1"/>
    <property type="molecule type" value="Genomic_DNA"/>
</dbReference>
<protein>
    <recommendedName>
        <fullName evidence="1">DUF5675 domain-containing protein</fullName>
    </recommendedName>
</protein>
<organism evidence="3 4">
    <name type="scientific">Mucinivorans hirudinis</name>
    <dbReference type="NCBI Taxonomy" id="1433126"/>
    <lineage>
        <taxon>Bacteria</taxon>
        <taxon>Pseudomonadati</taxon>
        <taxon>Bacteroidota</taxon>
        <taxon>Bacteroidia</taxon>
        <taxon>Bacteroidales</taxon>
        <taxon>Rikenellaceae</taxon>
        <taxon>Mucinivorans</taxon>
    </lineage>
</organism>
<dbReference type="InterPro" id="IPR043732">
    <property type="entry name" value="DUF5675"/>
</dbReference>
<gene>
    <name evidence="2" type="ORF">BN938_1732</name>
    <name evidence="3" type="ORF">BN938_1858</name>
</gene>
<dbReference type="STRING" id="1433126.BN938_1732"/>
<evidence type="ECO:0000313" key="4">
    <source>
        <dbReference type="Proteomes" id="UP000027616"/>
    </source>
</evidence>
<dbReference type="eggNOG" id="ENOG5032UDK">
    <property type="taxonomic scope" value="Bacteria"/>
</dbReference>
<accession>A0A060RD65</accession>
<evidence type="ECO:0000313" key="2">
    <source>
        <dbReference type="EMBL" id="CDN31812.1"/>
    </source>
</evidence>
<name>A0A060RD65_9BACT</name>
<dbReference type="Pfam" id="PF18925">
    <property type="entry name" value="DUF5675"/>
    <property type="match status" value="1"/>
</dbReference>
<dbReference type="KEGG" id="rbc:BN938_1732"/>
<proteinExistence type="predicted"/>
<reference evidence="3" key="1">
    <citation type="submission" date="2014-01" db="EMBL/GenBank/DDBJ databases">
        <authorList>
            <person name="Nelson M."/>
        </authorList>
    </citation>
    <scope>NUCLEOTIDE SEQUENCE</scope>
</reference>
<evidence type="ECO:0000259" key="1">
    <source>
        <dbReference type="Pfam" id="PF18925"/>
    </source>
</evidence>
<dbReference type="KEGG" id="rbc:BN938_1858"/>
<dbReference type="OrthoDB" id="1036575at2"/>
<evidence type="ECO:0000313" key="3">
    <source>
        <dbReference type="EMBL" id="CDN31938.1"/>
    </source>
</evidence>
<dbReference type="EMBL" id="HG934468">
    <property type="protein sequence ID" value="CDN31812.1"/>
    <property type="molecule type" value="Genomic_DNA"/>
</dbReference>
<feature type="domain" description="DUF5675" evidence="1">
    <location>
        <begin position="5"/>
        <end position="134"/>
    </location>
</feature>
<dbReference type="PATRIC" id="fig|1433126.3.peg.1708"/>
<dbReference type="Proteomes" id="UP000027616">
    <property type="component" value="Chromosome I"/>
</dbReference>
<reference evidence="3 4" key="2">
    <citation type="journal article" date="2015" name="Genome Announc.">
        <title>Complete Genome Sequence of the Novel Leech Symbiont Mucinivorans hirudinis M3T.</title>
        <authorList>
            <person name="Nelson M.C."/>
            <person name="Bomar L."/>
            <person name="Graf J."/>
        </authorList>
    </citation>
    <scope>NUCLEOTIDE SEQUENCE [LARGE SCALE GENOMIC DNA]</scope>
    <source>
        <strain evidence="4">M3</strain>
    </source>
</reference>
<dbReference type="HOGENOM" id="CLU_114144_1_0_10"/>
<keyword evidence="4" id="KW-1185">Reference proteome</keyword>
<dbReference type="AlphaFoldDB" id="A0A060RD65"/>